<dbReference type="Pfam" id="PF06594">
    <property type="entry name" value="HCBP_related"/>
    <property type="match status" value="1"/>
</dbReference>
<dbReference type="InterPro" id="IPR018511">
    <property type="entry name" value="Hemolysin-typ_Ca-bd_CS"/>
</dbReference>
<evidence type="ECO:0000256" key="4">
    <source>
        <dbReference type="SAM" id="MobiDB-lite"/>
    </source>
</evidence>
<dbReference type="InterPro" id="IPR001343">
    <property type="entry name" value="Hemolysn_Ca-bd"/>
</dbReference>
<dbReference type="SUPFAM" id="SSF51120">
    <property type="entry name" value="beta-Roll"/>
    <property type="match status" value="3"/>
</dbReference>
<protein>
    <recommendedName>
        <fullName evidence="5">Haemolysin-type calcium binding-related domain-containing protein</fullName>
    </recommendedName>
</protein>
<feature type="region of interest" description="Disordered" evidence="4">
    <location>
        <begin position="216"/>
        <end position="239"/>
    </location>
</feature>
<dbReference type="Proteomes" id="UP000628710">
    <property type="component" value="Unassembled WGS sequence"/>
</dbReference>
<feature type="domain" description="Haemolysin-type calcium binding-related" evidence="5">
    <location>
        <begin position="282"/>
        <end position="317"/>
    </location>
</feature>
<comment type="subcellular location">
    <subcellularLocation>
        <location evidence="1">Secreted</location>
    </subcellularLocation>
</comment>
<dbReference type="PANTHER" id="PTHR38340:SF1">
    <property type="entry name" value="S-LAYER PROTEIN"/>
    <property type="match status" value="1"/>
</dbReference>
<gene>
    <name evidence="6" type="ORF">I8J31_19970</name>
</gene>
<dbReference type="PANTHER" id="PTHR38340">
    <property type="entry name" value="S-LAYER PROTEIN"/>
    <property type="match status" value="1"/>
</dbReference>
<dbReference type="GO" id="GO:0005509">
    <property type="term" value="F:calcium ion binding"/>
    <property type="evidence" value="ECO:0007669"/>
    <property type="project" value="InterPro"/>
</dbReference>
<keyword evidence="3" id="KW-0106">Calcium</keyword>
<evidence type="ECO:0000256" key="2">
    <source>
        <dbReference type="ARBA" id="ARBA00022525"/>
    </source>
</evidence>
<dbReference type="RefSeq" id="WP_267905911.1">
    <property type="nucleotide sequence ID" value="NZ_JAEMNX010000038.1"/>
</dbReference>
<dbReference type="InterPro" id="IPR010566">
    <property type="entry name" value="Haemolys_ca-bd"/>
</dbReference>
<evidence type="ECO:0000313" key="6">
    <source>
        <dbReference type="EMBL" id="MBJ7539955.1"/>
    </source>
</evidence>
<feature type="non-terminal residue" evidence="6">
    <location>
        <position position="1"/>
    </location>
</feature>
<comment type="caution">
    <text evidence="6">The sequence shown here is derived from an EMBL/GenBank/DDBJ whole genome shotgun (WGS) entry which is preliminary data.</text>
</comment>
<dbReference type="EMBL" id="JAEMNX010000038">
    <property type="protein sequence ID" value="MBJ7539955.1"/>
    <property type="molecule type" value="Genomic_DNA"/>
</dbReference>
<sequence>TYHYQKGDGNDVINDSSGNDVLMLKDINASEVSISKENNDAVITVNPTGETIRLSNQFLFSVINTIIFANEEQWSEENITEYASWIRGTEANDTLSGSTGDDHLEGGKGDDILDGSFGDDTYHYQKGDGNDVIDDFSGNNSLILEDVNASEVSVSKNGYDAVITIDSTGETITLGDQFLLGGAISSVIFADEIQWSEDNITEYAWIRGTDSDDTLSGSISDDHLEGGKGDDTLRGSSGNDTYHYHKGDGNDVINDSSGSNILILEDINVDEVSVSKDGYDAVITIDSTGETITLDYQFLFGAVSSITFADGVQWTKENIVEHASLIKGTDSADVLAGTSSVDRIEGGEGNDSLSGLGGNDVFVFKENFGQDTISDFQQGDIIEFTDNTFDSYAEVLAAIADDGSNTTITLDAENSIVLDNVLAAELQSDDFRFV</sequence>
<dbReference type="AlphaFoldDB" id="A0A934JPA9"/>
<dbReference type="PROSITE" id="PS00330">
    <property type="entry name" value="HEMOLYSIN_CALCIUM"/>
    <property type="match status" value="1"/>
</dbReference>
<dbReference type="InterPro" id="IPR050557">
    <property type="entry name" value="RTX_toxin/Mannuronan_C5-epim"/>
</dbReference>
<feature type="compositionally biased region" description="Basic and acidic residues" evidence="4">
    <location>
        <begin position="220"/>
        <end position="233"/>
    </location>
</feature>
<dbReference type="GO" id="GO:0005576">
    <property type="term" value="C:extracellular region"/>
    <property type="evidence" value="ECO:0007669"/>
    <property type="project" value="UniProtKB-SubCell"/>
</dbReference>
<organism evidence="6 7">
    <name type="scientific">Marinomonas transparens</name>
    <dbReference type="NCBI Taxonomy" id="2795388"/>
    <lineage>
        <taxon>Bacteria</taxon>
        <taxon>Pseudomonadati</taxon>
        <taxon>Pseudomonadota</taxon>
        <taxon>Gammaproteobacteria</taxon>
        <taxon>Oceanospirillales</taxon>
        <taxon>Oceanospirillaceae</taxon>
        <taxon>Marinomonas</taxon>
    </lineage>
</organism>
<dbReference type="InterPro" id="IPR011049">
    <property type="entry name" value="Serralysin-like_metalloprot_C"/>
</dbReference>
<evidence type="ECO:0000256" key="3">
    <source>
        <dbReference type="ARBA" id="ARBA00022837"/>
    </source>
</evidence>
<reference evidence="6" key="1">
    <citation type="submission" date="2020-12" db="EMBL/GenBank/DDBJ databases">
        <title>Marinomonas arctica sp. nov., a psychrotolerant bacterium isolated from the Arctic.</title>
        <authorList>
            <person name="Zhang Y."/>
        </authorList>
    </citation>
    <scope>NUCLEOTIDE SEQUENCE</scope>
    <source>
        <strain evidence="6">C1424</strain>
    </source>
</reference>
<dbReference type="Pfam" id="PF00353">
    <property type="entry name" value="HemolysinCabind"/>
    <property type="match status" value="4"/>
</dbReference>
<evidence type="ECO:0000313" key="7">
    <source>
        <dbReference type="Proteomes" id="UP000628710"/>
    </source>
</evidence>
<dbReference type="Gene3D" id="2.150.10.10">
    <property type="entry name" value="Serralysin-like metalloprotease, C-terminal"/>
    <property type="match status" value="3"/>
</dbReference>
<proteinExistence type="predicted"/>
<accession>A0A934JPA9</accession>
<dbReference type="PRINTS" id="PR00313">
    <property type="entry name" value="CABNDNGRPT"/>
</dbReference>
<keyword evidence="2" id="KW-0964">Secreted</keyword>
<evidence type="ECO:0000256" key="1">
    <source>
        <dbReference type="ARBA" id="ARBA00004613"/>
    </source>
</evidence>
<keyword evidence="7" id="KW-1185">Reference proteome</keyword>
<name>A0A934JPA9_9GAMM</name>
<evidence type="ECO:0000259" key="5">
    <source>
        <dbReference type="Pfam" id="PF06594"/>
    </source>
</evidence>